<organism evidence="1 2">
    <name type="scientific">Phreatobacter stygius</name>
    <dbReference type="NCBI Taxonomy" id="1940610"/>
    <lineage>
        <taxon>Bacteria</taxon>
        <taxon>Pseudomonadati</taxon>
        <taxon>Pseudomonadota</taxon>
        <taxon>Alphaproteobacteria</taxon>
        <taxon>Hyphomicrobiales</taxon>
        <taxon>Phreatobacteraceae</taxon>
        <taxon>Phreatobacter</taxon>
    </lineage>
</organism>
<name>A0A4D7B218_9HYPH</name>
<evidence type="ECO:0000313" key="2">
    <source>
        <dbReference type="Proteomes" id="UP000298781"/>
    </source>
</evidence>
<reference evidence="1 2" key="1">
    <citation type="submission" date="2019-04" db="EMBL/GenBank/DDBJ databases">
        <title>Phreatobacter aquaticus sp. nov.</title>
        <authorList>
            <person name="Choi A."/>
        </authorList>
    </citation>
    <scope>NUCLEOTIDE SEQUENCE [LARGE SCALE GENOMIC DNA]</scope>
    <source>
        <strain evidence="1 2">KCTC 52518</strain>
    </source>
</reference>
<proteinExistence type="predicted"/>
<dbReference type="AlphaFoldDB" id="A0A4D7B218"/>
<dbReference type="EMBL" id="CP039690">
    <property type="protein sequence ID" value="QCI64100.1"/>
    <property type="molecule type" value="Genomic_DNA"/>
</dbReference>
<accession>A0A4D7B218</accession>
<evidence type="ECO:0000313" key="1">
    <source>
        <dbReference type="EMBL" id="QCI64100.1"/>
    </source>
</evidence>
<gene>
    <name evidence="1" type="ORF">E8M01_07485</name>
</gene>
<protein>
    <submittedName>
        <fullName evidence="1">Uncharacterized protein</fullName>
    </submittedName>
</protein>
<keyword evidence="2" id="KW-1185">Reference proteome</keyword>
<sequence>MRFTAFLTLAAALPWMIAMVSLCRHARRRRAPALMACARRSSAAAVAGDTRMPLRRARPMSRNTSQRCAMPHIAAAR</sequence>
<dbReference type="RefSeq" id="WP_136959556.1">
    <property type="nucleotide sequence ID" value="NZ_CP039690.1"/>
</dbReference>
<dbReference type="KEGG" id="pstg:E8M01_07485"/>
<dbReference type="Proteomes" id="UP000298781">
    <property type="component" value="Chromosome"/>
</dbReference>